<feature type="transmembrane region" description="Helical" evidence="6">
    <location>
        <begin position="304"/>
        <end position="322"/>
    </location>
</feature>
<evidence type="ECO:0000256" key="4">
    <source>
        <dbReference type="ARBA" id="ARBA00022989"/>
    </source>
</evidence>
<comment type="similarity">
    <text evidence="6">Belongs to the binding-protein-dependent transport system permease family.</text>
</comment>
<keyword evidence="4 6" id="KW-1133">Transmembrane helix</keyword>
<keyword evidence="3 6" id="KW-0812">Transmembrane</keyword>
<feature type="transmembrane region" description="Helical" evidence="6">
    <location>
        <begin position="117"/>
        <end position="136"/>
    </location>
</feature>
<feature type="transmembrane region" description="Helical" evidence="6">
    <location>
        <begin position="585"/>
        <end position="606"/>
    </location>
</feature>
<dbReference type="Proteomes" id="UP001601059">
    <property type="component" value="Unassembled WGS sequence"/>
</dbReference>
<evidence type="ECO:0000256" key="6">
    <source>
        <dbReference type="RuleBase" id="RU363032"/>
    </source>
</evidence>
<keyword evidence="5 6" id="KW-0472">Membrane</keyword>
<dbReference type="Pfam" id="PF00528">
    <property type="entry name" value="BPD_transp_1"/>
    <property type="match status" value="1"/>
</dbReference>
<feature type="transmembrane region" description="Helical" evidence="6">
    <location>
        <begin position="536"/>
        <end position="554"/>
    </location>
</feature>
<dbReference type="InterPro" id="IPR035906">
    <property type="entry name" value="MetI-like_sf"/>
</dbReference>
<dbReference type="PANTHER" id="PTHR43839">
    <property type="entry name" value="OPPC IN A BINDING PROTEIN-DEPENDENT TRANSPORT SYSTEM"/>
    <property type="match status" value="1"/>
</dbReference>
<dbReference type="Pfam" id="PF03572">
    <property type="entry name" value="Peptidase_S41"/>
    <property type="match status" value="1"/>
</dbReference>
<organism evidence="8 9">
    <name type="scientific">Cytobacillus spartinae</name>
    <dbReference type="NCBI Taxonomy" id="3299023"/>
    <lineage>
        <taxon>Bacteria</taxon>
        <taxon>Bacillati</taxon>
        <taxon>Bacillota</taxon>
        <taxon>Bacilli</taxon>
        <taxon>Bacillales</taxon>
        <taxon>Bacillaceae</taxon>
        <taxon>Cytobacillus</taxon>
    </lineage>
</organism>
<accession>A0ABW6K6Q4</accession>
<dbReference type="PANTHER" id="PTHR43839:SF3">
    <property type="entry name" value="OLIGOPEPTIDE ABC TRANSPORTER, PERMEASE PROTEIN"/>
    <property type="match status" value="1"/>
</dbReference>
<proteinExistence type="inferred from homology"/>
<evidence type="ECO:0000256" key="1">
    <source>
        <dbReference type="ARBA" id="ARBA00004141"/>
    </source>
</evidence>
<dbReference type="Gene3D" id="3.90.226.10">
    <property type="entry name" value="2-enoyl-CoA Hydratase, Chain A, domain 1"/>
    <property type="match status" value="1"/>
</dbReference>
<feature type="transmembrane region" description="Helical" evidence="6">
    <location>
        <begin position="156"/>
        <end position="175"/>
    </location>
</feature>
<keyword evidence="2 6" id="KW-0813">Transport</keyword>
<dbReference type="RefSeq" id="WP_389358421.1">
    <property type="nucleotide sequence ID" value="NZ_JBIACK010000001.1"/>
</dbReference>
<feature type="transmembrane region" description="Helical" evidence="6">
    <location>
        <begin position="224"/>
        <end position="244"/>
    </location>
</feature>
<feature type="transmembrane region" description="Helical" evidence="6">
    <location>
        <begin position="256"/>
        <end position="277"/>
    </location>
</feature>
<feature type="transmembrane region" description="Helical" evidence="6">
    <location>
        <begin position="328"/>
        <end position="351"/>
    </location>
</feature>
<feature type="transmembrane region" description="Helical" evidence="6">
    <location>
        <begin position="441"/>
        <end position="459"/>
    </location>
</feature>
<gene>
    <name evidence="8" type="ORF">ACFYKX_04430</name>
</gene>
<protein>
    <submittedName>
        <fullName evidence="8">ABC transporter permease subunit</fullName>
    </submittedName>
</protein>
<reference evidence="8 9" key="1">
    <citation type="submission" date="2024-08" db="EMBL/GenBank/DDBJ databases">
        <title>Two novel Cytobacillus novel species.</title>
        <authorList>
            <person name="Liu G."/>
        </authorList>
    </citation>
    <scope>NUCLEOTIDE SEQUENCE [LARGE SCALE GENOMIC DNA]</scope>
    <source>
        <strain evidence="8 9">FJAT-54145</strain>
    </source>
</reference>
<feature type="transmembrane region" description="Helical" evidence="6">
    <location>
        <begin position="12"/>
        <end position="28"/>
    </location>
</feature>
<evidence type="ECO:0000256" key="3">
    <source>
        <dbReference type="ARBA" id="ARBA00022692"/>
    </source>
</evidence>
<dbReference type="Gene3D" id="1.10.3720.10">
    <property type="entry name" value="MetI-like"/>
    <property type="match status" value="2"/>
</dbReference>
<comment type="caution">
    <text evidence="8">The sequence shown here is derived from an EMBL/GenBank/DDBJ whole genome shotgun (WGS) entry which is preliminary data.</text>
</comment>
<feature type="domain" description="ABC transmembrane type-1" evidence="7">
    <location>
        <begin position="398"/>
        <end position="606"/>
    </location>
</feature>
<evidence type="ECO:0000256" key="5">
    <source>
        <dbReference type="ARBA" id="ARBA00023136"/>
    </source>
</evidence>
<sequence>MRILIKQLKNLFIITLVALILIFLAIIPKDPFSFTMKFNVDHMLELYITTIKNLISGEGLGKAETGAFIFEEVIRNALRSIKLILPSFFISITIGVLIGLIGFKYREKWFGKFIQSINLLFSTLPDFFLFILVQYGLMFAVRFGFPQLDLFGHEHWYNAILPIFCLSLYPILYMYRITITNLESEETKEYVKTAISKGKSETYIIFSHLLWNTWGSILTNSRTVMLFILTSLPIIELLAYYRGVGYYLMKSVQEDQIMVTVGYLFPFLIIMFITMFMSDMAKHFLIPFTEDTQKSVRPIGASKLRIVLLSLLTFLWNGVLFIRQFPLLVISGLFLALILFFSFIGPGLSIVDKDLTQFMFLKDDNGKLIVPPLPPSGEYWFGTDRKGVDLFSLIVLGAKETLLIVCLVSLVRFMIAIPLGYFASRNIKIFTISLRGLQLLFSYFPILFIVMIFMAIPYFEFTPNRIYWMVSLMALVEIGRIAQIYKEEFGQISSQEFVLAGVSVGTSKWKLFANYYFPYLKKKSIIYFTTDLGRSLFLLAQFGFISVFLSQEYVQDETGRWFFENRSLAWPVLLSNSLNDIREAIWIPFFASACIAFTILTFSFLGEGLKIFFNKKWVKVERAVMETRWNRFVKTFEPKKVTPKRILVSASVAVIFIVSTITFLSSKGYIGDDVPSTVQIAQEEDRMVKNVEVFSKVYGYVRYFHPSDQAAFMDWDKFAVYGIQEIKTAKDDKELRRKLEELFYPIAPTMKFYQEGEEPEDPFQFIGSINRSSLQLVAWQHQGPGIVYAAGSRPPRTQTDDLNLYQSQRVYVEETQQEVTEGLFELIPQKEKVIKEKVGEDLYVQLPIVLYSTEEEGTLGYSEESNLLFMEIFRDVKDLDMNELDLQDEDIRLADIVIAWNKIQHFYPNFVGNRSHWGKELQPALKGAIAASNEKEFIQVFKKMLTPLEDGQADVYVWGSHIKYNLPFHLGIEDGALYVTASAPDSPIQKGDIIISKDGKASIEELKELAQLQSGSSQYKIYQGLKAYTEGEKGQRVRLNINRNGVEKEVLMTFEKVHEVDEFNRTDIVRELGSNQYYVNLNGTKMEDIRPYLDTLLQAKGVIFDLRGTPDLSTRELLSYMVSEKTEGSQYKIPQIILPDYEGVSNYNRTLEEDWVVEPVQQTFSGKLVFLSYEGTKGDAESYLNFVSENNLGDIVGVVSAGSGGLVNTDILPGELYFSWTGMKVMKADGSVLNGKGVPPTMMAATSRDGIVSERDEFIEKAVSLLETKTVATANSED</sequence>
<dbReference type="SUPFAM" id="SSF161098">
    <property type="entry name" value="MetI-like"/>
    <property type="match status" value="2"/>
</dbReference>
<name>A0ABW6K6Q4_9BACI</name>
<feature type="transmembrane region" description="Helical" evidence="6">
    <location>
        <begin position="402"/>
        <end position="421"/>
    </location>
</feature>
<dbReference type="PROSITE" id="PS50928">
    <property type="entry name" value="ABC_TM1"/>
    <property type="match status" value="2"/>
</dbReference>
<feature type="transmembrane region" description="Helical" evidence="6">
    <location>
        <begin position="646"/>
        <end position="665"/>
    </location>
</feature>
<keyword evidence="9" id="KW-1185">Reference proteome</keyword>
<dbReference type="SUPFAM" id="SSF52096">
    <property type="entry name" value="ClpP/crotonase"/>
    <property type="match status" value="1"/>
</dbReference>
<comment type="subcellular location">
    <subcellularLocation>
        <location evidence="6">Cell membrane</location>
        <topology evidence="6">Multi-pass membrane protein</topology>
    </subcellularLocation>
    <subcellularLocation>
        <location evidence="1">Membrane</location>
        <topology evidence="1">Multi-pass membrane protein</topology>
    </subcellularLocation>
</comment>
<feature type="transmembrane region" description="Helical" evidence="6">
    <location>
        <begin position="83"/>
        <end position="105"/>
    </location>
</feature>
<dbReference type="CDD" id="cd06261">
    <property type="entry name" value="TM_PBP2"/>
    <property type="match status" value="2"/>
</dbReference>
<evidence type="ECO:0000313" key="8">
    <source>
        <dbReference type="EMBL" id="MFE8699865.1"/>
    </source>
</evidence>
<feature type="domain" description="ABC transmembrane type-1" evidence="7">
    <location>
        <begin position="77"/>
        <end position="277"/>
    </location>
</feature>
<evidence type="ECO:0000256" key="2">
    <source>
        <dbReference type="ARBA" id="ARBA00022448"/>
    </source>
</evidence>
<dbReference type="InterPro" id="IPR000515">
    <property type="entry name" value="MetI-like"/>
</dbReference>
<dbReference type="InterPro" id="IPR005151">
    <property type="entry name" value="Tail-specific_protease"/>
</dbReference>
<evidence type="ECO:0000313" key="9">
    <source>
        <dbReference type="Proteomes" id="UP001601059"/>
    </source>
</evidence>
<dbReference type="EMBL" id="JBIACK010000001">
    <property type="protein sequence ID" value="MFE8699865.1"/>
    <property type="molecule type" value="Genomic_DNA"/>
</dbReference>
<evidence type="ECO:0000259" key="7">
    <source>
        <dbReference type="PROSITE" id="PS50928"/>
    </source>
</evidence>
<dbReference type="InterPro" id="IPR029045">
    <property type="entry name" value="ClpP/crotonase-like_dom_sf"/>
</dbReference>